<dbReference type="EMBL" id="MU032344">
    <property type="protein sequence ID" value="KAF3770036.1"/>
    <property type="molecule type" value="Genomic_DNA"/>
</dbReference>
<feature type="transmembrane region" description="Helical" evidence="2">
    <location>
        <begin position="820"/>
        <end position="844"/>
    </location>
</feature>
<feature type="compositionally biased region" description="Basic and acidic residues" evidence="1">
    <location>
        <begin position="522"/>
        <end position="535"/>
    </location>
</feature>
<accession>A0A9P4YBJ7</accession>
<keyword evidence="2" id="KW-1133">Transmembrane helix</keyword>
<feature type="region of interest" description="Disordered" evidence="1">
    <location>
        <begin position="374"/>
        <end position="494"/>
    </location>
</feature>
<keyword evidence="4" id="KW-1185">Reference proteome</keyword>
<organism evidence="3 4">
    <name type="scientific">Cryphonectria parasitica (strain ATCC 38755 / EP155)</name>
    <dbReference type="NCBI Taxonomy" id="660469"/>
    <lineage>
        <taxon>Eukaryota</taxon>
        <taxon>Fungi</taxon>
        <taxon>Dikarya</taxon>
        <taxon>Ascomycota</taxon>
        <taxon>Pezizomycotina</taxon>
        <taxon>Sordariomycetes</taxon>
        <taxon>Sordariomycetidae</taxon>
        <taxon>Diaporthales</taxon>
        <taxon>Cryphonectriaceae</taxon>
        <taxon>Cryphonectria-Endothia species complex</taxon>
        <taxon>Cryphonectria</taxon>
    </lineage>
</organism>
<feature type="compositionally biased region" description="Polar residues" evidence="1">
    <location>
        <begin position="555"/>
        <end position="584"/>
    </location>
</feature>
<feature type="compositionally biased region" description="Polar residues" evidence="1">
    <location>
        <begin position="205"/>
        <end position="243"/>
    </location>
</feature>
<keyword evidence="2" id="KW-0472">Membrane</keyword>
<dbReference type="OrthoDB" id="4153178at2759"/>
<feature type="region of interest" description="Disordered" evidence="1">
    <location>
        <begin position="731"/>
        <end position="772"/>
    </location>
</feature>
<feature type="compositionally biased region" description="Low complexity" evidence="1">
    <location>
        <begin position="47"/>
        <end position="59"/>
    </location>
</feature>
<sequence>MSAPSDQLDRSPSRQQSSAIRVVPYSPPRARNSSEAARPQEESHDFSSTTDDNNNSNNDGRADPTVGKTTTASSENRRYYPPVTRSERPPPQLAKRRDDAVSEWRSATFQGTSFAEPRYGTAAPAVTPTVVPVSPSSNVLPGPSVPGSGRRPSSRRSKFVAVLNEDKTFSLVPQRPRESDPKPSQSYYPPRSSSGLSEYAGLGLRSSQLHSFPTTPRVSQASSHEGVSSYASSHYDRPSSSLAETIPDRSLTPATPVPSSPGSSYQETITEHPAVVEPSLNTPSWIGRMVGGLRRFQPHQDSIGSLESAQSSTSDNPNYRVYGPSSPVLSPVPESPAPAEDTRELRPANSFLSGTSSLAESANYVVYGQNSSALSSVESFNPPSESGSFAPLLGSPSAAAGPSGIVTAAEPNYVVLGEPTPEPSREASPNSAESGGTVVRRPREEYSQESLVVSPLRPRRASLEGFGYFTARSRTKSKEDLRTKKPLKSTKSSISSIINEEASEDFLATQAYLDAPAGEQLDEQRERERQQREAAEWDSPVVAPDSEGPMALPTTPHQWSSQLSTVQSESEPDSSSGTRNSFGSISVPGSHGSHDRRSSRGWSSHSRQMLSISSSLAAELEAASRSRSNSNSQPGSLEKPSPSYRPPYRGMIRDHDEDGDGLGELHQISPRPSRSRLSELFAHGNHSERNLHSSASMRSFSNTIPLWAKVYYGSGERKFLRSTSISSMSDLSSRPGSMLHHSASPLSEDYPQGIYSPRRRPKEYGQDGRRTSRVGSMEIGADSTNDEFGFRRSIRRMTSSLWSPPPAARCPRALHDLGHALGGLVVLFVFGFIFPFAWMIGAVLPLPKPSPLAMVQRDSSYSDLAVRTRSHEFDRHIESVDELRYENAKWWRMLNRCMSFVGLLIIGAVVGLAVAAVKEGWTSGS</sequence>
<dbReference type="AlphaFoldDB" id="A0A9P4YBJ7"/>
<feature type="compositionally biased region" description="Polar residues" evidence="1">
    <location>
        <begin position="374"/>
        <end position="387"/>
    </location>
</feature>
<dbReference type="Proteomes" id="UP000803844">
    <property type="component" value="Unassembled WGS sequence"/>
</dbReference>
<feature type="region of interest" description="Disordered" evidence="1">
    <location>
        <begin position="127"/>
        <end position="283"/>
    </location>
</feature>
<feature type="region of interest" description="Disordered" evidence="1">
    <location>
        <begin position="509"/>
        <end position="673"/>
    </location>
</feature>
<gene>
    <name evidence="3" type="ORF">M406DRAFT_96647</name>
</gene>
<evidence type="ECO:0000256" key="2">
    <source>
        <dbReference type="SAM" id="Phobius"/>
    </source>
</evidence>
<feature type="compositionally biased region" description="Low complexity" evidence="1">
    <location>
        <begin position="182"/>
        <end position="194"/>
    </location>
</feature>
<evidence type="ECO:0000313" key="3">
    <source>
        <dbReference type="EMBL" id="KAF3770036.1"/>
    </source>
</evidence>
<evidence type="ECO:0008006" key="5">
    <source>
        <dbReference type="Google" id="ProtNLM"/>
    </source>
</evidence>
<name>A0A9P4YBJ7_CRYP1</name>
<feature type="compositionally biased region" description="Polar residues" evidence="1">
    <location>
        <begin position="299"/>
        <end position="317"/>
    </location>
</feature>
<evidence type="ECO:0000256" key="1">
    <source>
        <dbReference type="SAM" id="MobiDB-lite"/>
    </source>
</evidence>
<dbReference type="GeneID" id="63843467"/>
<feature type="region of interest" description="Disordered" evidence="1">
    <location>
        <begin position="296"/>
        <end position="351"/>
    </location>
</feature>
<evidence type="ECO:0000313" key="4">
    <source>
        <dbReference type="Proteomes" id="UP000803844"/>
    </source>
</evidence>
<dbReference type="RefSeq" id="XP_040780997.1">
    <property type="nucleotide sequence ID" value="XM_040926338.1"/>
</dbReference>
<feature type="region of interest" description="Disordered" evidence="1">
    <location>
        <begin position="1"/>
        <end position="104"/>
    </location>
</feature>
<feature type="transmembrane region" description="Helical" evidence="2">
    <location>
        <begin position="897"/>
        <end position="917"/>
    </location>
</feature>
<keyword evidence="2" id="KW-0812">Transmembrane</keyword>
<feature type="compositionally biased region" description="Low complexity" evidence="1">
    <location>
        <begin position="600"/>
        <end position="632"/>
    </location>
</feature>
<comment type="caution">
    <text evidence="3">The sequence shown here is derived from an EMBL/GenBank/DDBJ whole genome shotgun (WGS) entry which is preliminary data.</text>
</comment>
<reference evidence="3" key="1">
    <citation type="journal article" date="2020" name="Phytopathology">
        <title>Genome sequence of the chestnut blight fungus Cryphonectria parasitica EP155: A fundamental resource for an archetypical invasive plant pathogen.</title>
        <authorList>
            <person name="Crouch J.A."/>
            <person name="Dawe A."/>
            <person name="Aerts A."/>
            <person name="Barry K."/>
            <person name="Churchill A.C.L."/>
            <person name="Grimwood J."/>
            <person name="Hillman B."/>
            <person name="Milgroom M.G."/>
            <person name="Pangilinan J."/>
            <person name="Smith M."/>
            <person name="Salamov A."/>
            <person name="Schmutz J."/>
            <person name="Yadav J."/>
            <person name="Grigoriev I.V."/>
            <person name="Nuss D."/>
        </authorList>
    </citation>
    <scope>NUCLEOTIDE SEQUENCE</scope>
    <source>
        <strain evidence="3">EP155</strain>
    </source>
</reference>
<proteinExistence type="predicted"/>
<feature type="compositionally biased region" description="Low complexity" evidence="1">
    <location>
        <begin position="127"/>
        <end position="151"/>
    </location>
</feature>
<protein>
    <recommendedName>
        <fullName evidence="5">Serine-rich protein</fullName>
    </recommendedName>
</protein>